<proteinExistence type="predicted"/>
<sequence length="408" mass="45053">MGAGILAILVLVSSTVPGGERLEQVRAYTRGVEFDYAGWMLAALWDKGQQWALSAPRYWDEKTQRQVVEDWAALTREVQALRAESARIFADPSVSDPQTAAAPVLARLRAREAEQARLGALSEEILQIQTRAVLAEMGLTYGKQAVPSVLYRISKLPLALVVSPREVIRQDANISLLPDMGLDEITALEQRVEQELGVSALVVQIGGVAVYPAMVMETTNLVYLTDTVAHEWTHNYLTLRPLGMLYDASPELRSMNETAASLAGKEIGLRVLERYYPDLVPPPPAPPAAPQTQQPPAEPPAFDFRAEMHITRVEADRLLADGKVDEAEAYMEARRQVFYANGYVLRRLNQAYFAFHGAYADTPLGAAGEDPVGPAVRALRAQSGSLREFLNRISWMDEFADLQKALQP</sequence>
<name>A0A0N8GP12_9CHLR</name>
<evidence type="ECO:0000313" key="2">
    <source>
        <dbReference type="EMBL" id="KPL79610.1"/>
    </source>
</evidence>
<organism evidence="2 3">
    <name type="scientific">Levilinea saccharolytica</name>
    <dbReference type="NCBI Taxonomy" id="229921"/>
    <lineage>
        <taxon>Bacteria</taxon>
        <taxon>Bacillati</taxon>
        <taxon>Chloroflexota</taxon>
        <taxon>Anaerolineae</taxon>
        <taxon>Anaerolineales</taxon>
        <taxon>Anaerolineaceae</taxon>
        <taxon>Levilinea</taxon>
    </lineage>
</organism>
<comment type="caution">
    <text evidence="2">The sequence shown here is derived from an EMBL/GenBank/DDBJ whole genome shotgun (WGS) entry which is preliminary data.</text>
</comment>
<reference evidence="2 3" key="1">
    <citation type="submission" date="2015-07" db="EMBL/GenBank/DDBJ databases">
        <title>Genome sequence of Levilinea saccharolytica DSM 16555.</title>
        <authorList>
            <person name="Hemp J."/>
            <person name="Ward L.M."/>
            <person name="Pace L.A."/>
            <person name="Fischer W.W."/>
        </authorList>
    </citation>
    <scope>NUCLEOTIDE SEQUENCE [LARGE SCALE GENOMIC DNA]</scope>
    <source>
        <strain evidence="2 3">KIBI-1</strain>
    </source>
</reference>
<dbReference type="EMBL" id="LGCM01000047">
    <property type="protein sequence ID" value="KPL79610.1"/>
    <property type="molecule type" value="Genomic_DNA"/>
</dbReference>
<protein>
    <submittedName>
        <fullName evidence="2">Uncharacterized protein</fullName>
    </submittedName>
</protein>
<accession>A0A0N8GP12</accession>
<evidence type="ECO:0000313" key="3">
    <source>
        <dbReference type="Proteomes" id="UP000050501"/>
    </source>
</evidence>
<feature type="region of interest" description="Disordered" evidence="1">
    <location>
        <begin position="280"/>
        <end position="300"/>
    </location>
</feature>
<dbReference type="AlphaFoldDB" id="A0A0N8GP12"/>
<feature type="compositionally biased region" description="Pro residues" evidence="1">
    <location>
        <begin position="280"/>
        <end position="289"/>
    </location>
</feature>
<dbReference type="Proteomes" id="UP000050501">
    <property type="component" value="Unassembled WGS sequence"/>
</dbReference>
<keyword evidence="3" id="KW-1185">Reference proteome</keyword>
<dbReference type="STRING" id="229921.ADN01_14090"/>
<gene>
    <name evidence="2" type="ORF">ADN01_14090</name>
</gene>
<evidence type="ECO:0000256" key="1">
    <source>
        <dbReference type="SAM" id="MobiDB-lite"/>
    </source>
</evidence>